<evidence type="ECO:0000256" key="4">
    <source>
        <dbReference type="ARBA" id="ARBA00022643"/>
    </source>
</evidence>
<evidence type="ECO:0000259" key="11">
    <source>
        <dbReference type="Pfam" id="PF06574"/>
    </source>
</evidence>
<keyword evidence="3" id="KW-0285">Flavoprotein</keyword>
<evidence type="ECO:0000256" key="6">
    <source>
        <dbReference type="ARBA" id="ARBA00022695"/>
    </source>
</evidence>
<organism evidence="12 13">
    <name type="scientific">Aerophobetes bacterium</name>
    <dbReference type="NCBI Taxonomy" id="2030807"/>
    <lineage>
        <taxon>Bacteria</taxon>
        <taxon>Candidatus Aerophobota</taxon>
    </lineage>
</organism>
<evidence type="ECO:0000256" key="3">
    <source>
        <dbReference type="ARBA" id="ARBA00022630"/>
    </source>
</evidence>
<sequence>MIIREDFSGAEERLDAFLTIGFFDGVHLGHQKIIGEVVKKANLSNVQSCVITFDRHPSELFSGRKVKLLTSREEKEEIFRSLGVDVVQVFTFNPRFARLSPEEFLERLSSIFNIQKILVGEEF</sequence>
<keyword evidence="6" id="KW-0548">Nucleotidyltransferase</keyword>
<dbReference type="UniPathway" id="UPA00277">
    <property type="reaction ID" value="UER00407"/>
</dbReference>
<dbReference type="EC" id="2.7.7.2" evidence="2"/>
<evidence type="ECO:0000256" key="1">
    <source>
        <dbReference type="ARBA" id="ARBA00004726"/>
    </source>
</evidence>
<dbReference type="GO" id="GO:0006747">
    <property type="term" value="P:FAD biosynthetic process"/>
    <property type="evidence" value="ECO:0007669"/>
    <property type="project" value="UniProtKB-UniPathway"/>
</dbReference>
<evidence type="ECO:0000256" key="10">
    <source>
        <dbReference type="ARBA" id="ARBA00049494"/>
    </source>
</evidence>
<evidence type="ECO:0000256" key="2">
    <source>
        <dbReference type="ARBA" id="ARBA00012393"/>
    </source>
</evidence>
<dbReference type="Gene3D" id="3.40.50.620">
    <property type="entry name" value="HUPs"/>
    <property type="match status" value="1"/>
</dbReference>
<dbReference type="Proteomes" id="UP000280417">
    <property type="component" value="Unassembled WGS sequence"/>
</dbReference>
<dbReference type="InterPro" id="IPR014729">
    <property type="entry name" value="Rossmann-like_a/b/a_fold"/>
</dbReference>
<evidence type="ECO:0000256" key="5">
    <source>
        <dbReference type="ARBA" id="ARBA00022679"/>
    </source>
</evidence>
<keyword evidence="7" id="KW-0547">Nucleotide-binding</keyword>
<keyword evidence="5" id="KW-0808">Transferase</keyword>
<evidence type="ECO:0000313" key="12">
    <source>
        <dbReference type="EMBL" id="RLE13271.1"/>
    </source>
</evidence>
<dbReference type="GO" id="GO:0003919">
    <property type="term" value="F:FMN adenylyltransferase activity"/>
    <property type="evidence" value="ECO:0007669"/>
    <property type="project" value="UniProtKB-EC"/>
</dbReference>
<keyword evidence="9" id="KW-0067">ATP-binding</keyword>
<protein>
    <recommendedName>
        <fullName evidence="2">FAD synthase</fullName>
        <ecNumber evidence="2">2.7.7.2</ecNumber>
    </recommendedName>
</protein>
<feature type="non-terminal residue" evidence="12">
    <location>
        <position position="123"/>
    </location>
</feature>
<comment type="caution">
    <text evidence="12">The sequence shown here is derived from an EMBL/GenBank/DDBJ whole genome shotgun (WGS) entry which is preliminary data.</text>
</comment>
<dbReference type="Pfam" id="PF06574">
    <property type="entry name" value="FAD_syn"/>
    <property type="match status" value="1"/>
</dbReference>
<dbReference type="AlphaFoldDB" id="A0A662DG55"/>
<evidence type="ECO:0000313" key="13">
    <source>
        <dbReference type="Proteomes" id="UP000280417"/>
    </source>
</evidence>
<evidence type="ECO:0000256" key="7">
    <source>
        <dbReference type="ARBA" id="ARBA00022741"/>
    </source>
</evidence>
<keyword evidence="8" id="KW-0274">FAD</keyword>
<keyword evidence="4" id="KW-0288">FMN</keyword>
<comment type="catalytic activity">
    <reaction evidence="10">
        <text>FMN + ATP + H(+) = FAD + diphosphate</text>
        <dbReference type="Rhea" id="RHEA:17237"/>
        <dbReference type="ChEBI" id="CHEBI:15378"/>
        <dbReference type="ChEBI" id="CHEBI:30616"/>
        <dbReference type="ChEBI" id="CHEBI:33019"/>
        <dbReference type="ChEBI" id="CHEBI:57692"/>
        <dbReference type="ChEBI" id="CHEBI:58210"/>
        <dbReference type="EC" id="2.7.7.2"/>
    </reaction>
</comment>
<accession>A0A662DG55</accession>
<reference evidence="12 13" key="1">
    <citation type="submission" date="2018-06" db="EMBL/GenBank/DDBJ databases">
        <title>Extensive metabolic versatility and redundancy in microbially diverse, dynamic hydrothermal sediments.</title>
        <authorList>
            <person name="Dombrowski N."/>
            <person name="Teske A."/>
            <person name="Baker B.J."/>
        </authorList>
    </citation>
    <scope>NUCLEOTIDE SEQUENCE [LARGE SCALE GENOMIC DNA]</scope>
    <source>
        <strain evidence="12">B3_G15</strain>
    </source>
</reference>
<name>A0A662DG55_UNCAE</name>
<keyword evidence="12" id="KW-0418">Kinase</keyword>
<feature type="domain" description="FAD synthetase" evidence="11">
    <location>
        <begin position="14"/>
        <end position="123"/>
    </location>
</feature>
<evidence type="ECO:0000256" key="8">
    <source>
        <dbReference type="ARBA" id="ARBA00022827"/>
    </source>
</evidence>
<gene>
    <name evidence="12" type="ORF">DRJ04_04615</name>
</gene>
<dbReference type="GO" id="GO:0009231">
    <property type="term" value="P:riboflavin biosynthetic process"/>
    <property type="evidence" value="ECO:0007669"/>
    <property type="project" value="InterPro"/>
</dbReference>
<dbReference type="EMBL" id="QMQA01000106">
    <property type="protein sequence ID" value="RLE13271.1"/>
    <property type="molecule type" value="Genomic_DNA"/>
</dbReference>
<dbReference type="GO" id="GO:0016301">
    <property type="term" value="F:kinase activity"/>
    <property type="evidence" value="ECO:0007669"/>
    <property type="project" value="UniProtKB-KW"/>
</dbReference>
<comment type="pathway">
    <text evidence="1">Cofactor biosynthesis; FAD biosynthesis; FAD from FMN: step 1/1.</text>
</comment>
<dbReference type="GO" id="GO:0005524">
    <property type="term" value="F:ATP binding"/>
    <property type="evidence" value="ECO:0007669"/>
    <property type="project" value="UniProtKB-KW"/>
</dbReference>
<evidence type="ECO:0000256" key="9">
    <source>
        <dbReference type="ARBA" id="ARBA00022840"/>
    </source>
</evidence>
<dbReference type="InterPro" id="IPR015864">
    <property type="entry name" value="FAD_synthase"/>
</dbReference>
<dbReference type="SUPFAM" id="SSF52374">
    <property type="entry name" value="Nucleotidylyl transferase"/>
    <property type="match status" value="1"/>
</dbReference>
<proteinExistence type="predicted"/>